<evidence type="ECO:0000256" key="3">
    <source>
        <dbReference type="ARBA" id="ARBA00023274"/>
    </source>
</evidence>
<dbReference type="PANTHER" id="PTHR35534">
    <property type="entry name" value="50S RIBOSOMAL PROTEIN L32"/>
    <property type="match status" value="1"/>
</dbReference>
<organism evidence="5 6">
    <name type="scientific">Candidatus Doudnabacteria bacterium CG10_big_fil_rev_8_21_14_0_10_41_10</name>
    <dbReference type="NCBI Taxonomy" id="1974551"/>
    <lineage>
        <taxon>Bacteria</taxon>
        <taxon>Candidatus Doudnaibacteriota</taxon>
    </lineage>
</organism>
<accession>A0A2H0VEL9</accession>
<feature type="non-terminal residue" evidence="5">
    <location>
        <position position="1"/>
    </location>
</feature>
<reference evidence="6" key="1">
    <citation type="submission" date="2017-09" db="EMBL/GenBank/DDBJ databases">
        <title>Depth-based differentiation of microbial function through sediment-hosted aquifers and enrichment of novel symbionts in the deep terrestrial subsurface.</title>
        <authorList>
            <person name="Probst A.J."/>
            <person name="Ladd B."/>
            <person name="Jarett J.K."/>
            <person name="Geller-Mcgrath D.E."/>
            <person name="Sieber C.M.K."/>
            <person name="Emerson J.B."/>
            <person name="Anantharaman K."/>
            <person name="Thomas B.C."/>
            <person name="Malmstrom R."/>
            <person name="Stieglmeier M."/>
            <person name="Klingl A."/>
            <person name="Woyke T."/>
            <person name="Ryan C.M."/>
            <person name="Banfield J.F."/>
        </authorList>
    </citation>
    <scope>NUCLEOTIDE SEQUENCE [LARGE SCALE GENOMIC DNA]</scope>
</reference>
<evidence type="ECO:0000313" key="5">
    <source>
        <dbReference type="EMBL" id="PIR97548.1"/>
    </source>
</evidence>
<dbReference type="EMBL" id="PFAJ01000009">
    <property type="protein sequence ID" value="PIR97548.1"/>
    <property type="molecule type" value="Genomic_DNA"/>
</dbReference>
<protein>
    <recommendedName>
        <fullName evidence="4">Large ribosomal subunit protein bL32</fullName>
    </recommendedName>
</protein>
<proteinExistence type="inferred from homology"/>
<dbReference type="Proteomes" id="UP000230557">
    <property type="component" value="Unassembled WGS sequence"/>
</dbReference>
<comment type="similarity">
    <text evidence="1">Belongs to the bacterial ribosomal protein bL32 family.</text>
</comment>
<dbReference type="Pfam" id="PF01783">
    <property type="entry name" value="Ribosomal_L32p"/>
    <property type="match status" value="1"/>
</dbReference>
<dbReference type="PANTHER" id="PTHR35534:SF1">
    <property type="entry name" value="LARGE RIBOSOMAL SUBUNIT PROTEIN BL32"/>
    <property type="match status" value="1"/>
</dbReference>
<dbReference type="GO" id="GO:0003735">
    <property type="term" value="F:structural constituent of ribosome"/>
    <property type="evidence" value="ECO:0007669"/>
    <property type="project" value="InterPro"/>
</dbReference>
<dbReference type="NCBIfam" id="TIGR01031">
    <property type="entry name" value="rpmF_bact"/>
    <property type="match status" value="1"/>
</dbReference>
<dbReference type="GO" id="GO:0015934">
    <property type="term" value="C:large ribosomal subunit"/>
    <property type="evidence" value="ECO:0007669"/>
    <property type="project" value="InterPro"/>
</dbReference>
<evidence type="ECO:0000256" key="1">
    <source>
        <dbReference type="ARBA" id="ARBA00008560"/>
    </source>
</evidence>
<dbReference type="GO" id="GO:0006412">
    <property type="term" value="P:translation"/>
    <property type="evidence" value="ECO:0007669"/>
    <property type="project" value="InterPro"/>
</dbReference>
<evidence type="ECO:0000256" key="2">
    <source>
        <dbReference type="ARBA" id="ARBA00022980"/>
    </source>
</evidence>
<gene>
    <name evidence="5" type="ORF">COT91_00780</name>
</gene>
<dbReference type="AlphaFoldDB" id="A0A2H0VEL9"/>
<evidence type="ECO:0000256" key="4">
    <source>
        <dbReference type="ARBA" id="ARBA00035178"/>
    </source>
</evidence>
<dbReference type="InterPro" id="IPR044957">
    <property type="entry name" value="Ribosomal_bL32_bact"/>
</dbReference>
<keyword evidence="2 5" id="KW-0689">Ribosomal protein</keyword>
<dbReference type="InterPro" id="IPR011332">
    <property type="entry name" value="Ribosomal_zn-bd"/>
</dbReference>
<comment type="caution">
    <text evidence="5">The sequence shown here is derived from an EMBL/GenBank/DDBJ whole genome shotgun (WGS) entry which is preliminary data.</text>
</comment>
<sequence length="58" mass="6419">THSRTNSRRSHHALKAMAISSCSNCGAGVHPHQVCKDCGYYKGKQVLTPRVKKKKAKK</sequence>
<evidence type="ECO:0000313" key="6">
    <source>
        <dbReference type="Proteomes" id="UP000230557"/>
    </source>
</evidence>
<dbReference type="InterPro" id="IPR002677">
    <property type="entry name" value="Ribosomal_bL32"/>
</dbReference>
<keyword evidence="3" id="KW-0687">Ribonucleoprotein</keyword>
<dbReference type="HAMAP" id="MF_00340">
    <property type="entry name" value="Ribosomal_bL32"/>
    <property type="match status" value="1"/>
</dbReference>
<name>A0A2H0VEL9_9BACT</name>
<dbReference type="SUPFAM" id="SSF57829">
    <property type="entry name" value="Zn-binding ribosomal proteins"/>
    <property type="match status" value="1"/>
</dbReference>